<name>A0AAE4FFW9_MORMO</name>
<feature type="domain" description="GP-PDE" evidence="2">
    <location>
        <begin position="21"/>
        <end position="283"/>
    </location>
</feature>
<dbReference type="RefSeq" id="WP_310953591.1">
    <property type="nucleotide sequence ID" value="NZ_JAPKIY010000031.1"/>
</dbReference>
<dbReference type="Gene3D" id="3.20.20.190">
    <property type="entry name" value="Phosphatidylinositol (PI) phosphodiesterase"/>
    <property type="match status" value="1"/>
</dbReference>
<sequence length="283" mass="31081">MKKILSALFLSGIVMTAHAAPQIIAHRAATADAPENTLYAIDKALSNKADAIWITLQLSKDNQVVLYRPSDLKSLTDKTGPVSGYSAAELAQTDAARDYNQKNKTHIKASVPALDAVLSRYPDTFFYLDIKSPDASPAVFAQQLDSVLTRHNAKNRVRVYSTGQDYLAALPPSIPVFESRDTTRNALAGSLITHTCDLADNPQPRWYGFELHHNVDVVETFTLGEARSPVVLTWDKTAMDCFRKNNQNHVVLFGIKTPADLQLATELGADGVMVDSLLNMKIK</sequence>
<dbReference type="GO" id="GO:0006629">
    <property type="term" value="P:lipid metabolic process"/>
    <property type="evidence" value="ECO:0007669"/>
    <property type="project" value="InterPro"/>
</dbReference>
<accession>A0AAE4FFW9</accession>
<reference evidence="3" key="1">
    <citation type="submission" date="2023-02" db="EMBL/GenBank/DDBJ databases">
        <title>Detection, antimicrobial susceptibility and genomic characterization of NDM-producing species of Morganellaceae, Yersiniaceae, and Enterobacteriaceae other than Klebsiella.</title>
        <authorList>
            <person name="Camargo C.H."/>
            <person name="Sacchi C.T."/>
            <person name="Campos K.R."/>
        </authorList>
    </citation>
    <scope>NUCLEOTIDE SEQUENCE</scope>
    <source>
        <strain evidence="3">1189_21</strain>
    </source>
</reference>
<organism evidence="3 4">
    <name type="scientific">Morganella morganii</name>
    <name type="common">Proteus morganii</name>
    <dbReference type="NCBI Taxonomy" id="582"/>
    <lineage>
        <taxon>Bacteria</taxon>
        <taxon>Pseudomonadati</taxon>
        <taxon>Pseudomonadota</taxon>
        <taxon>Gammaproteobacteria</taxon>
        <taxon>Enterobacterales</taxon>
        <taxon>Morganellaceae</taxon>
        <taxon>Morganella</taxon>
    </lineage>
</organism>
<evidence type="ECO:0000259" key="2">
    <source>
        <dbReference type="PROSITE" id="PS51704"/>
    </source>
</evidence>
<dbReference type="EMBL" id="JAPKIY010000031">
    <property type="protein sequence ID" value="MDS0899417.1"/>
    <property type="molecule type" value="Genomic_DNA"/>
</dbReference>
<comment type="caution">
    <text evidence="3">The sequence shown here is derived from an EMBL/GenBank/DDBJ whole genome shotgun (WGS) entry which is preliminary data.</text>
</comment>
<feature type="signal peptide" evidence="1">
    <location>
        <begin position="1"/>
        <end position="19"/>
    </location>
</feature>
<evidence type="ECO:0000313" key="4">
    <source>
        <dbReference type="Proteomes" id="UP001182247"/>
    </source>
</evidence>
<evidence type="ECO:0000256" key="1">
    <source>
        <dbReference type="SAM" id="SignalP"/>
    </source>
</evidence>
<dbReference type="SUPFAM" id="SSF51695">
    <property type="entry name" value="PLC-like phosphodiesterases"/>
    <property type="match status" value="1"/>
</dbReference>
<dbReference type="InterPro" id="IPR030395">
    <property type="entry name" value="GP_PDE_dom"/>
</dbReference>
<dbReference type="GO" id="GO:0008081">
    <property type="term" value="F:phosphoric diester hydrolase activity"/>
    <property type="evidence" value="ECO:0007669"/>
    <property type="project" value="InterPro"/>
</dbReference>
<gene>
    <name evidence="3" type="ORF">OSC06_15745</name>
</gene>
<protein>
    <submittedName>
        <fullName evidence="3">Glycerophosphodiester phosphodiesterase family protein</fullName>
    </submittedName>
</protein>
<dbReference type="InterPro" id="IPR017946">
    <property type="entry name" value="PLC-like_Pdiesterase_TIM-brl"/>
</dbReference>
<dbReference type="AlphaFoldDB" id="A0AAE4FFW9"/>
<feature type="chain" id="PRO_5041939521" evidence="1">
    <location>
        <begin position="20"/>
        <end position="283"/>
    </location>
</feature>
<dbReference type="PANTHER" id="PTHR46211">
    <property type="entry name" value="GLYCEROPHOSPHORYL DIESTER PHOSPHODIESTERASE"/>
    <property type="match status" value="1"/>
</dbReference>
<evidence type="ECO:0000313" key="3">
    <source>
        <dbReference type="EMBL" id="MDS0899417.1"/>
    </source>
</evidence>
<dbReference type="Proteomes" id="UP001182247">
    <property type="component" value="Unassembled WGS sequence"/>
</dbReference>
<proteinExistence type="predicted"/>
<keyword evidence="1" id="KW-0732">Signal</keyword>
<dbReference type="Pfam" id="PF03009">
    <property type="entry name" value="GDPD"/>
    <property type="match status" value="1"/>
</dbReference>
<dbReference type="PROSITE" id="PS51704">
    <property type="entry name" value="GP_PDE"/>
    <property type="match status" value="1"/>
</dbReference>
<dbReference type="PANTHER" id="PTHR46211:SF10">
    <property type="entry name" value="EXPORTED PROTEIN"/>
    <property type="match status" value="1"/>
</dbReference>